<gene>
    <name evidence="1" type="ORF">GGR35_003046</name>
</gene>
<evidence type="ECO:0000313" key="1">
    <source>
        <dbReference type="EMBL" id="MBB3970430.1"/>
    </source>
</evidence>
<reference evidence="1 2" key="1">
    <citation type="submission" date="2020-08" db="EMBL/GenBank/DDBJ databases">
        <title>Genomic Encyclopedia of Type Strains, Phase IV (KMG-IV): sequencing the most valuable type-strain genomes for metagenomic binning, comparative biology and taxonomic classification.</title>
        <authorList>
            <person name="Goeker M."/>
        </authorList>
    </citation>
    <scope>NUCLEOTIDE SEQUENCE [LARGE SCALE GENOMIC DNA]</scope>
    <source>
        <strain evidence="1 2">DSM 100995</strain>
    </source>
</reference>
<dbReference type="Proteomes" id="UP000583101">
    <property type="component" value="Unassembled WGS sequence"/>
</dbReference>
<proteinExistence type="predicted"/>
<comment type="caution">
    <text evidence="1">The sequence shown here is derived from an EMBL/GenBank/DDBJ whole genome shotgun (WGS) entry which is preliminary data.</text>
</comment>
<keyword evidence="2" id="KW-1185">Reference proteome</keyword>
<evidence type="ECO:0008006" key="3">
    <source>
        <dbReference type="Google" id="ProtNLM"/>
    </source>
</evidence>
<accession>A0ABR6IC72</accession>
<name>A0ABR6IC72_9SPHI</name>
<evidence type="ECO:0000313" key="2">
    <source>
        <dbReference type="Proteomes" id="UP000583101"/>
    </source>
</evidence>
<sequence length="125" mass="14267">MQLLQLKPFLILNTQINSIRGLIEANFAKIKSYIKPSAQINSHKNGIIMNLTFVYTIKKEKSLIKKDITSYFYKNHLKLALNTATVYKNGPYHKFVASANGLHTGLMLFLNELPGPAAKHRFIKY</sequence>
<dbReference type="EMBL" id="JACIEG010000005">
    <property type="protein sequence ID" value="MBB3970430.1"/>
    <property type="molecule type" value="Genomic_DNA"/>
</dbReference>
<organism evidence="1 2">
    <name type="scientific">Mucilaginibacter phyllosphaerae</name>
    <dbReference type="NCBI Taxonomy" id="1812349"/>
    <lineage>
        <taxon>Bacteria</taxon>
        <taxon>Pseudomonadati</taxon>
        <taxon>Bacteroidota</taxon>
        <taxon>Sphingobacteriia</taxon>
        <taxon>Sphingobacteriales</taxon>
        <taxon>Sphingobacteriaceae</taxon>
        <taxon>Mucilaginibacter</taxon>
    </lineage>
</organism>
<protein>
    <recommendedName>
        <fullName evidence="3">Transposase</fullName>
    </recommendedName>
</protein>